<organism evidence="2 3">
    <name type="scientific">Acidovorax carolinensis</name>
    <dbReference type="NCBI Taxonomy" id="553814"/>
    <lineage>
        <taxon>Bacteria</taxon>
        <taxon>Pseudomonadati</taxon>
        <taxon>Pseudomonadota</taxon>
        <taxon>Betaproteobacteria</taxon>
        <taxon>Burkholderiales</taxon>
        <taxon>Comamonadaceae</taxon>
        <taxon>Acidovorax</taxon>
    </lineage>
</organism>
<feature type="domain" description="DUF4942" evidence="1">
    <location>
        <begin position="7"/>
        <end position="206"/>
    </location>
</feature>
<dbReference type="KEGG" id="acis:CBP35_20195"/>
<gene>
    <name evidence="2" type="ORF">CBP36_18980</name>
</gene>
<evidence type="ECO:0000259" key="1">
    <source>
        <dbReference type="Pfam" id="PF13708"/>
    </source>
</evidence>
<proteinExistence type="predicted"/>
<evidence type="ECO:0000313" key="2">
    <source>
        <dbReference type="EMBL" id="ART61065.1"/>
    </source>
</evidence>
<dbReference type="KEGG" id="acip:CBP36_18980"/>
<dbReference type="Pfam" id="PF13708">
    <property type="entry name" value="DUF4942"/>
    <property type="match status" value="1"/>
</dbReference>
<dbReference type="Proteomes" id="UP000194440">
    <property type="component" value="Plasmid pACP4.1"/>
</dbReference>
<keyword evidence="3" id="KW-1185">Reference proteome</keyword>
<name>A0A240UIX5_9BURK</name>
<sequence>MSVRYLELKDRAWSAILRSALVSDKLSSKAQRRIESEFETIKQLEYTESNIHGFLLGLAQAGSEIQIQMAIDVFDLFTRYVSDNTVFYKGWVSNDAHRTCAYRIKTTRMILTGYSHSGWSRNFSYDGLRLLADFDKVFAMLDGVTPPANGLENLFRNHFEELKQKKRLSSAYFDVRYHSGVGTIHFFPTRPDLIDRLNRLVGQHRKWLPENMAEASEDFLKQYTSAEKFDAEIRKEFASQAGETSYSRYYNFGIKCLVNPTANTREMDEHYKQAVACMDRATTVVLERKGINVQALLTSASSGCAHAARSQLAAPMLSLPLFPMESQSAVCI</sequence>
<reference evidence="2" key="1">
    <citation type="submission" date="2017-05" db="EMBL/GenBank/DDBJ databases">
        <title>Polyphasic characterization of four soil-derived phenanthrene-degrading Acidovorax strains and proposal of Acidovorax phenanthrenivorans sp. nov.</title>
        <authorList>
            <person name="Singleton D."/>
            <person name="Lee J."/>
            <person name="Dickey A.N."/>
            <person name="Stroud A."/>
            <person name="Scholl E.H."/>
            <person name="Wright F.A."/>
            <person name="Aitken M.D."/>
        </authorList>
    </citation>
    <scope>NUCLEOTIDE SEQUENCE</scope>
    <source>
        <strain evidence="2">P4</strain>
        <plasmid evidence="2">pACP4.1</plasmid>
    </source>
</reference>
<accession>A0A240UIX5</accession>
<dbReference type="EMBL" id="CP021367">
    <property type="protein sequence ID" value="ART61065.1"/>
    <property type="molecule type" value="Genomic_DNA"/>
</dbReference>
<keyword evidence="2" id="KW-0614">Plasmid</keyword>
<dbReference type="AlphaFoldDB" id="A0A240UIX5"/>
<dbReference type="OrthoDB" id="6128088at2"/>
<geneLocation type="plasmid" evidence="2 3">
    <name>pACP4.1</name>
</geneLocation>
<evidence type="ECO:0000313" key="3">
    <source>
        <dbReference type="Proteomes" id="UP000194440"/>
    </source>
</evidence>
<protein>
    <recommendedName>
        <fullName evidence="1">DUF4942 domain-containing protein</fullName>
    </recommendedName>
</protein>
<dbReference type="InterPro" id="IPR031339">
    <property type="entry name" value="DUF4942"/>
</dbReference>
<dbReference type="RefSeq" id="WP_086928895.1">
    <property type="nucleotide sequence ID" value="NZ_CP021363.1"/>
</dbReference>